<accession>A0A0P0W491</accession>
<name>A0A0P0W491_ORYSJ</name>
<dbReference type="PaxDb" id="39947-A0A0P0W491"/>
<evidence type="ECO:0000313" key="2">
    <source>
        <dbReference type="Proteomes" id="UP000059680"/>
    </source>
</evidence>
<gene>
    <name evidence="1" type="ordered locus">Os03g0801300</name>
    <name evidence="1" type="ORF">OSNPB_030801300</name>
</gene>
<feature type="non-terminal residue" evidence="1">
    <location>
        <position position="1"/>
    </location>
</feature>
<dbReference type="AlphaFoldDB" id="A0A0P0W491"/>
<evidence type="ECO:0000313" key="1">
    <source>
        <dbReference type="EMBL" id="BAS86892.1"/>
    </source>
</evidence>
<organism evidence="1 2">
    <name type="scientific">Oryza sativa subsp. japonica</name>
    <name type="common">Rice</name>
    <dbReference type="NCBI Taxonomy" id="39947"/>
    <lineage>
        <taxon>Eukaryota</taxon>
        <taxon>Viridiplantae</taxon>
        <taxon>Streptophyta</taxon>
        <taxon>Embryophyta</taxon>
        <taxon>Tracheophyta</taxon>
        <taxon>Spermatophyta</taxon>
        <taxon>Magnoliopsida</taxon>
        <taxon>Liliopsida</taxon>
        <taxon>Poales</taxon>
        <taxon>Poaceae</taxon>
        <taxon>BOP clade</taxon>
        <taxon>Oryzoideae</taxon>
        <taxon>Oryzeae</taxon>
        <taxon>Oryzinae</taxon>
        <taxon>Oryza</taxon>
        <taxon>Oryza sativa</taxon>
    </lineage>
</organism>
<dbReference type="EMBL" id="AP014959">
    <property type="protein sequence ID" value="BAS86892.1"/>
    <property type="molecule type" value="Genomic_DNA"/>
</dbReference>
<proteinExistence type="predicted"/>
<reference evidence="2" key="1">
    <citation type="journal article" date="2005" name="Nature">
        <title>The map-based sequence of the rice genome.</title>
        <authorList>
            <consortium name="International rice genome sequencing project (IRGSP)"/>
            <person name="Matsumoto T."/>
            <person name="Wu J."/>
            <person name="Kanamori H."/>
            <person name="Katayose Y."/>
            <person name="Fujisawa M."/>
            <person name="Namiki N."/>
            <person name="Mizuno H."/>
            <person name="Yamamoto K."/>
            <person name="Antonio B.A."/>
            <person name="Baba T."/>
            <person name="Sakata K."/>
            <person name="Nagamura Y."/>
            <person name="Aoki H."/>
            <person name="Arikawa K."/>
            <person name="Arita K."/>
            <person name="Bito T."/>
            <person name="Chiden Y."/>
            <person name="Fujitsuka N."/>
            <person name="Fukunaka R."/>
            <person name="Hamada M."/>
            <person name="Harada C."/>
            <person name="Hayashi A."/>
            <person name="Hijishita S."/>
            <person name="Honda M."/>
            <person name="Hosokawa S."/>
            <person name="Ichikawa Y."/>
            <person name="Idonuma A."/>
            <person name="Iijima M."/>
            <person name="Ikeda M."/>
            <person name="Ikeno M."/>
            <person name="Ito K."/>
            <person name="Ito S."/>
            <person name="Ito T."/>
            <person name="Ito Y."/>
            <person name="Ito Y."/>
            <person name="Iwabuchi A."/>
            <person name="Kamiya K."/>
            <person name="Karasawa W."/>
            <person name="Kurita K."/>
            <person name="Katagiri S."/>
            <person name="Kikuta A."/>
            <person name="Kobayashi H."/>
            <person name="Kobayashi N."/>
            <person name="Machita K."/>
            <person name="Maehara T."/>
            <person name="Masukawa M."/>
            <person name="Mizubayashi T."/>
            <person name="Mukai Y."/>
            <person name="Nagasaki H."/>
            <person name="Nagata Y."/>
            <person name="Naito S."/>
            <person name="Nakashima M."/>
            <person name="Nakama Y."/>
            <person name="Nakamichi Y."/>
            <person name="Nakamura M."/>
            <person name="Meguro A."/>
            <person name="Negishi M."/>
            <person name="Ohta I."/>
            <person name="Ohta T."/>
            <person name="Okamoto M."/>
            <person name="Ono N."/>
            <person name="Saji S."/>
            <person name="Sakaguchi M."/>
            <person name="Sakai K."/>
            <person name="Shibata M."/>
            <person name="Shimokawa T."/>
            <person name="Song J."/>
            <person name="Takazaki Y."/>
            <person name="Terasawa K."/>
            <person name="Tsugane M."/>
            <person name="Tsuji K."/>
            <person name="Ueda S."/>
            <person name="Waki K."/>
            <person name="Yamagata H."/>
            <person name="Yamamoto M."/>
            <person name="Yamamoto S."/>
            <person name="Yamane H."/>
            <person name="Yoshiki S."/>
            <person name="Yoshihara R."/>
            <person name="Yukawa K."/>
            <person name="Zhong H."/>
            <person name="Yano M."/>
            <person name="Yuan Q."/>
            <person name="Ouyang S."/>
            <person name="Liu J."/>
            <person name="Jones K.M."/>
            <person name="Gansberger K."/>
            <person name="Moffat K."/>
            <person name="Hill J."/>
            <person name="Bera J."/>
            <person name="Fadrosh D."/>
            <person name="Jin S."/>
            <person name="Johri S."/>
            <person name="Kim M."/>
            <person name="Overton L."/>
            <person name="Reardon M."/>
            <person name="Tsitrin T."/>
            <person name="Vuong H."/>
            <person name="Weaver B."/>
            <person name="Ciecko A."/>
            <person name="Tallon L."/>
            <person name="Jackson J."/>
            <person name="Pai G."/>
            <person name="Aken S.V."/>
            <person name="Utterback T."/>
            <person name="Reidmuller S."/>
            <person name="Feldblyum T."/>
            <person name="Hsiao J."/>
            <person name="Zismann V."/>
            <person name="Iobst S."/>
            <person name="de Vazeille A.R."/>
            <person name="Buell C.R."/>
            <person name="Ying K."/>
            <person name="Li Y."/>
            <person name="Lu T."/>
            <person name="Huang Y."/>
            <person name="Zhao Q."/>
            <person name="Feng Q."/>
            <person name="Zhang L."/>
            <person name="Zhu J."/>
            <person name="Weng Q."/>
            <person name="Mu J."/>
            <person name="Lu Y."/>
            <person name="Fan D."/>
            <person name="Liu Y."/>
            <person name="Guan J."/>
            <person name="Zhang Y."/>
            <person name="Yu S."/>
            <person name="Liu X."/>
            <person name="Zhang Y."/>
            <person name="Hong G."/>
            <person name="Han B."/>
            <person name="Choisne N."/>
            <person name="Demange N."/>
            <person name="Orjeda G."/>
            <person name="Samain S."/>
            <person name="Cattolico L."/>
            <person name="Pelletier E."/>
            <person name="Couloux A."/>
            <person name="Segurens B."/>
            <person name="Wincker P."/>
            <person name="D'Hont A."/>
            <person name="Scarpelli C."/>
            <person name="Weissenbach J."/>
            <person name="Salanoubat M."/>
            <person name="Quetier F."/>
            <person name="Yu Y."/>
            <person name="Kim H.R."/>
            <person name="Rambo T."/>
            <person name="Currie J."/>
            <person name="Collura K."/>
            <person name="Luo M."/>
            <person name="Yang T."/>
            <person name="Ammiraju J.S.S."/>
            <person name="Engler F."/>
            <person name="Soderlund C."/>
            <person name="Wing R.A."/>
            <person name="Palmer L.E."/>
            <person name="de la Bastide M."/>
            <person name="Spiegel L."/>
            <person name="Nascimento L."/>
            <person name="Zutavern T."/>
            <person name="O'Shaughnessy A."/>
            <person name="Dike S."/>
            <person name="Dedhia N."/>
            <person name="Preston R."/>
            <person name="Balija V."/>
            <person name="McCombie W.R."/>
            <person name="Chow T."/>
            <person name="Chen H."/>
            <person name="Chung M."/>
            <person name="Chen C."/>
            <person name="Shaw J."/>
            <person name="Wu H."/>
            <person name="Hsiao K."/>
            <person name="Chao Y."/>
            <person name="Chu M."/>
            <person name="Cheng C."/>
            <person name="Hour A."/>
            <person name="Lee P."/>
            <person name="Lin S."/>
            <person name="Lin Y."/>
            <person name="Liou J."/>
            <person name="Liu S."/>
            <person name="Hsing Y."/>
            <person name="Raghuvanshi S."/>
            <person name="Mohanty A."/>
            <person name="Bharti A.K."/>
            <person name="Gaur A."/>
            <person name="Gupta V."/>
            <person name="Kumar D."/>
            <person name="Ravi V."/>
            <person name="Vij S."/>
            <person name="Kapur A."/>
            <person name="Khurana P."/>
            <person name="Khurana P."/>
            <person name="Khurana J.P."/>
            <person name="Tyagi A.K."/>
            <person name="Gaikwad K."/>
            <person name="Singh A."/>
            <person name="Dalal V."/>
            <person name="Srivastava S."/>
            <person name="Dixit A."/>
            <person name="Pal A.K."/>
            <person name="Ghazi I.A."/>
            <person name="Yadav M."/>
            <person name="Pandit A."/>
            <person name="Bhargava A."/>
            <person name="Sureshbabu K."/>
            <person name="Batra K."/>
            <person name="Sharma T.R."/>
            <person name="Mohapatra T."/>
            <person name="Singh N.K."/>
            <person name="Messing J."/>
            <person name="Nelson A.B."/>
            <person name="Fuks G."/>
            <person name="Kavchok S."/>
            <person name="Keizer G."/>
            <person name="Linton E."/>
            <person name="Llaca V."/>
            <person name="Song R."/>
            <person name="Tanyolac B."/>
            <person name="Young S."/>
            <person name="Ho-Il K."/>
            <person name="Hahn J.H."/>
            <person name="Sangsakoo G."/>
            <person name="Vanavichit A."/>
            <person name="de Mattos Luiz.A.T."/>
            <person name="Zimmer P.D."/>
            <person name="Malone G."/>
            <person name="Dellagostin O."/>
            <person name="de Oliveira A.C."/>
            <person name="Bevan M."/>
            <person name="Bancroft I."/>
            <person name="Minx P."/>
            <person name="Cordum H."/>
            <person name="Wilson R."/>
            <person name="Cheng Z."/>
            <person name="Jin W."/>
            <person name="Jiang J."/>
            <person name="Leong S.A."/>
            <person name="Iwama H."/>
            <person name="Gojobori T."/>
            <person name="Itoh T."/>
            <person name="Niimura Y."/>
            <person name="Fujii Y."/>
            <person name="Habara T."/>
            <person name="Sakai H."/>
            <person name="Sato Y."/>
            <person name="Wilson G."/>
            <person name="Kumar K."/>
            <person name="McCouch S."/>
            <person name="Juretic N."/>
            <person name="Hoen D."/>
            <person name="Wright S."/>
            <person name="Bruskiewich R."/>
            <person name="Bureau T."/>
            <person name="Miyao A."/>
            <person name="Hirochika H."/>
            <person name="Nishikawa T."/>
            <person name="Kadowaki K."/>
            <person name="Sugiura M."/>
            <person name="Burr B."/>
            <person name="Sasaki T."/>
        </authorList>
    </citation>
    <scope>NUCLEOTIDE SEQUENCE [LARGE SCALE GENOMIC DNA]</scope>
    <source>
        <strain evidence="2">cv. Nipponbare</strain>
    </source>
</reference>
<dbReference type="Gramene" id="Os03t0801300-01">
    <property type="protein sequence ID" value="Os03t0801300-01"/>
    <property type="gene ID" value="Os03g0801300"/>
</dbReference>
<dbReference type="InParanoid" id="A0A0P0W491"/>
<reference evidence="1 2" key="2">
    <citation type="journal article" date="2013" name="Plant Cell Physiol.">
        <title>Rice Annotation Project Database (RAP-DB): an integrative and interactive database for rice genomics.</title>
        <authorList>
            <person name="Sakai H."/>
            <person name="Lee S.S."/>
            <person name="Tanaka T."/>
            <person name="Numa H."/>
            <person name="Kim J."/>
            <person name="Kawahara Y."/>
            <person name="Wakimoto H."/>
            <person name="Yang C.C."/>
            <person name="Iwamoto M."/>
            <person name="Abe T."/>
            <person name="Yamada Y."/>
            <person name="Muto A."/>
            <person name="Inokuchi H."/>
            <person name="Ikemura T."/>
            <person name="Matsumoto T."/>
            <person name="Sasaki T."/>
            <person name="Itoh T."/>
        </authorList>
    </citation>
    <scope>NUCLEOTIDE SEQUENCE [LARGE SCALE GENOMIC DNA]</scope>
    <source>
        <strain evidence="2">cv. Nipponbare</strain>
    </source>
</reference>
<dbReference type="Proteomes" id="UP000059680">
    <property type="component" value="Chromosome 3"/>
</dbReference>
<keyword evidence="2" id="KW-1185">Reference proteome</keyword>
<reference evidence="1 2" key="3">
    <citation type="journal article" date="2013" name="Rice">
        <title>Improvement of the Oryza sativa Nipponbare reference genome using next generation sequence and optical map data.</title>
        <authorList>
            <person name="Kawahara Y."/>
            <person name="de la Bastide M."/>
            <person name="Hamilton J.P."/>
            <person name="Kanamori H."/>
            <person name="McCombie W.R."/>
            <person name="Ouyang S."/>
            <person name="Schwartz D.C."/>
            <person name="Tanaka T."/>
            <person name="Wu J."/>
            <person name="Zhou S."/>
            <person name="Childs K.L."/>
            <person name="Davidson R.M."/>
            <person name="Lin H."/>
            <person name="Quesada-Ocampo L."/>
            <person name="Vaillancourt B."/>
            <person name="Sakai H."/>
            <person name="Lee S.S."/>
            <person name="Kim J."/>
            <person name="Numa H."/>
            <person name="Itoh T."/>
            <person name="Buell C.R."/>
            <person name="Matsumoto T."/>
        </authorList>
    </citation>
    <scope>NUCLEOTIDE SEQUENCE [LARGE SCALE GENOMIC DNA]</scope>
    <source>
        <strain evidence="2">cv. Nipponbare</strain>
    </source>
</reference>
<sequence length="42" mass="4675">TAVVLLQTRNRPTVARKNGWRCFATGFPSDTVAELNNVRDLS</sequence>
<protein>
    <submittedName>
        <fullName evidence="1">Os03g0801300 protein</fullName>
    </submittedName>
</protein>